<accession>A0A399FYM9</accession>
<dbReference type="AlphaFoldDB" id="A0A399FYM9"/>
<keyword evidence="2" id="KW-0472">Membrane</keyword>
<reference evidence="3" key="1">
    <citation type="submission" date="2020-10" db="EMBL/GenBank/DDBJ databases">
        <title>De novo genome project of the cellulose decomposer Thermobifida halotolerans type strain.</title>
        <authorList>
            <person name="Nagy I."/>
            <person name="Horvath B."/>
            <person name="Kukolya J."/>
            <person name="Nagy I."/>
            <person name="Orsini M."/>
        </authorList>
    </citation>
    <scope>NUCLEOTIDE SEQUENCE</scope>
    <source>
        <strain evidence="3">DSM 44931</strain>
    </source>
</reference>
<evidence type="ECO:0000313" key="4">
    <source>
        <dbReference type="Proteomes" id="UP000265719"/>
    </source>
</evidence>
<keyword evidence="2" id="KW-0812">Transmembrane</keyword>
<evidence type="ECO:0000313" key="3">
    <source>
        <dbReference type="EMBL" id="UOE19325.1"/>
    </source>
</evidence>
<dbReference type="RefSeq" id="WP_068690147.1">
    <property type="nucleotide sequence ID" value="NZ_CP063196.1"/>
</dbReference>
<feature type="region of interest" description="Disordered" evidence="1">
    <location>
        <begin position="1"/>
        <end position="20"/>
    </location>
</feature>
<dbReference type="Proteomes" id="UP000265719">
    <property type="component" value="Chromosome"/>
</dbReference>
<gene>
    <name evidence="3" type="ORF">NI17_021745</name>
</gene>
<protein>
    <submittedName>
        <fullName evidence="3">Uncharacterized protein</fullName>
    </submittedName>
</protein>
<dbReference type="EMBL" id="CP063196">
    <property type="protein sequence ID" value="UOE19325.1"/>
    <property type="molecule type" value="Genomic_DNA"/>
</dbReference>
<feature type="transmembrane region" description="Helical" evidence="2">
    <location>
        <begin position="74"/>
        <end position="99"/>
    </location>
</feature>
<evidence type="ECO:0000256" key="2">
    <source>
        <dbReference type="SAM" id="Phobius"/>
    </source>
</evidence>
<sequence length="102" mass="11259">MTATAPHRPRMRPPRPWVPGDQPETVLPAWMYARREPRFPHLVIHPAEPRPGRDHRPASLRPRRPHRTGSRPHTALAVLIAAALVLGAALHGCVSLTAACSL</sequence>
<dbReference type="KEGG" id="thao:NI17_021745"/>
<feature type="compositionally biased region" description="Basic and acidic residues" evidence="1">
    <location>
        <begin position="47"/>
        <end position="57"/>
    </location>
</feature>
<evidence type="ECO:0000256" key="1">
    <source>
        <dbReference type="SAM" id="MobiDB-lite"/>
    </source>
</evidence>
<keyword evidence="2" id="KW-1133">Transmembrane helix</keyword>
<name>A0A399FYM9_9ACTN</name>
<feature type="region of interest" description="Disordered" evidence="1">
    <location>
        <begin position="42"/>
        <end position="71"/>
    </location>
</feature>
<keyword evidence="4" id="KW-1185">Reference proteome</keyword>
<feature type="compositionally biased region" description="Basic residues" evidence="1">
    <location>
        <begin position="61"/>
        <end position="70"/>
    </location>
</feature>
<proteinExistence type="predicted"/>
<organism evidence="3 4">
    <name type="scientific">Thermobifida halotolerans</name>
    <dbReference type="NCBI Taxonomy" id="483545"/>
    <lineage>
        <taxon>Bacteria</taxon>
        <taxon>Bacillati</taxon>
        <taxon>Actinomycetota</taxon>
        <taxon>Actinomycetes</taxon>
        <taxon>Streptosporangiales</taxon>
        <taxon>Nocardiopsidaceae</taxon>
        <taxon>Thermobifida</taxon>
    </lineage>
</organism>